<comment type="subcellular location">
    <subcellularLocation>
        <location evidence="1">Membrane</location>
        <topology evidence="1">Single-pass membrane protein</topology>
    </subcellularLocation>
</comment>
<accession>A0A8B6FAM8</accession>
<reference evidence="10" key="1">
    <citation type="submission" date="2018-11" db="EMBL/GenBank/DDBJ databases">
        <authorList>
            <person name="Alioto T."/>
            <person name="Alioto T."/>
        </authorList>
    </citation>
    <scope>NUCLEOTIDE SEQUENCE</scope>
</reference>
<dbReference type="GO" id="GO:0038023">
    <property type="term" value="F:signaling receptor activity"/>
    <property type="evidence" value="ECO:0007669"/>
    <property type="project" value="TreeGrafter"/>
</dbReference>
<keyword evidence="3 7" id="KW-0812">Transmembrane</keyword>
<dbReference type="SUPFAM" id="SSF52058">
    <property type="entry name" value="L domain-like"/>
    <property type="match status" value="1"/>
</dbReference>
<dbReference type="InterPro" id="IPR000157">
    <property type="entry name" value="TIR_dom"/>
</dbReference>
<sequence length="857" mass="99396">MEITICIVLSLLSLAKSNRHNCSILYRTADCTNRGLISVPKDLPREIISLDLKHNEIETLPNNTFARYSMLLTIILDNNSLSVIETGAFSGIKRLLNLSMKENTVNFTEFNTNETFCFLKSLELLDIRQNLETIESLVTYPYLGHLTNLIYLYIDLTDNPNFTMMDVKKLTKLKVITFEHCFLTVFKNITFQDFPESVEEIYFGNINDLLPHISLVESDLLKPFPNLQVLSLCKMICSLSDALKIVYPFQNKSMQAVIFKQIGTPPGNSVVLTETMVSYLKNVCVKTLVLAENDIVGLAPNIMAAFHNAHCFNTIVLSGNRFSMISGSNYGLFFALLNQLTNLEIFDFSYNPVKYNKIKYLKIPYVCKTNHFQPLEEKKLIQEFQTPRHVKGKSDHGNQCIESKLKSDIQDRPHKTFALPNKLHTLRMSYYLSVDGYNNQRLTLKNVSNLRHLDFSYFQMNVFKGITFDGQMNLEHLDVSGIDSKLLLETPFFNSITSISTLIMRDANLGQIFRDSDLVSNIVSTVNKFDISGNSIWYMNEFTFSNSKKLEHLILSNNILLKIPLAVTHIDALEILDVRNNELQSINETMRSWMESQNEKTKKKFKLFLANNIFLCNCDSMEFIKWIVRSNLTFEFHSRNYTCQLSNGTISDTKTVYNEFHQLFVHCSNSVWLKVGLWSLFTFITITIIVAITFNFRWRILLWIYSKSRKKLYHNFQYDIFISYADDSINWITKELIPTIEKFWNLKMCIEDRDIYAGMSVADELSNAIENSRHFLIIISKEYRKKTWGKFEIERAKVEKFTNKLQKIIVIERNARKEDLPLEELAKFQNDITIIEWCDNDNTNAWHKLGLTLSTDC</sequence>
<dbReference type="SUPFAM" id="SSF52200">
    <property type="entry name" value="Toll/Interleukin receptor TIR domain"/>
    <property type="match status" value="1"/>
</dbReference>
<keyword evidence="4 8" id="KW-0732">Signal</keyword>
<evidence type="ECO:0000256" key="3">
    <source>
        <dbReference type="ARBA" id="ARBA00022692"/>
    </source>
</evidence>
<dbReference type="Proteomes" id="UP000596742">
    <property type="component" value="Unassembled WGS sequence"/>
</dbReference>
<comment type="similarity">
    <text evidence="2">Belongs to the Toll-like receptor family.</text>
</comment>
<dbReference type="Gene3D" id="3.40.50.10140">
    <property type="entry name" value="Toll/interleukin-1 receptor homology (TIR) domain"/>
    <property type="match status" value="1"/>
</dbReference>
<dbReference type="GO" id="GO:0007165">
    <property type="term" value="P:signal transduction"/>
    <property type="evidence" value="ECO:0007669"/>
    <property type="project" value="InterPro"/>
</dbReference>
<dbReference type="InterPro" id="IPR001611">
    <property type="entry name" value="Leu-rich_rpt"/>
</dbReference>
<keyword evidence="6 7" id="KW-0472">Membrane</keyword>
<name>A0A8B6FAM8_MYTGA</name>
<dbReference type="SMART" id="SM00255">
    <property type="entry name" value="TIR"/>
    <property type="match status" value="1"/>
</dbReference>
<dbReference type="InterPro" id="IPR035897">
    <property type="entry name" value="Toll_tir_struct_dom_sf"/>
</dbReference>
<dbReference type="PANTHER" id="PTHR24365">
    <property type="entry name" value="TOLL-LIKE RECEPTOR"/>
    <property type="match status" value="1"/>
</dbReference>
<feature type="signal peptide" evidence="8">
    <location>
        <begin position="1"/>
        <end position="17"/>
    </location>
</feature>
<dbReference type="Pfam" id="PF01582">
    <property type="entry name" value="TIR"/>
    <property type="match status" value="1"/>
</dbReference>
<dbReference type="GO" id="GO:0005886">
    <property type="term" value="C:plasma membrane"/>
    <property type="evidence" value="ECO:0007669"/>
    <property type="project" value="TreeGrafter"/>
</dbReference>
<keyword evidence="5 7" id="KW-1133">Transmembrane helix</keyword>
<evidence type="ECO:0000256" key="6">
    <source>
        <dbReference type="ARBA" id="ARBA00023136"/>
    </source>
</evidence>
<keyword evidence="11" id="KW-1185">Reference proteome</keyword>
<evidence type="ECO:0000256" key="8">
    <source>
        <dbReference type="SAM" id="SignalP"/>
    </source>
</evidence>
<evidence type="ECO:0000256" key="5">
    <source>
        <dbReference type="ARBA" id="ARBA00022989"/>
    </source>
</evidence>
<organism evidence="10 11">
    <name type="scientific">Mytilus galloprovincialis</name>
    <name type="common">Mediterranean mussel</name>
    <dbReference type="NCBI Taxonomy" id="29158"/>
    <lineage>
        <taxon>Eukaryota</taxon>
        <taxon>Metazoa</taxon>
        <taxon>Spiralia</taxon>
        <taxon>Lophotrochozoa</taxon>
        <taxon>Mollusca</taxon>
        <taxon>Bivalvia</taxon>
        <taxon>Autobranchia</taxon>
        <taxon>Pteriomorphia</taxon>
        <taxon>Mytilida</taxon>
        <taxon>Mytiloidea</taxon>
        <taxon>Mytilidae</taxon>
        <taxon>Mytilinae</taxon>
        <taxon>Mytilus</taxon>
    </lineage>
</organism>
<comment type="caution">
    <text evidence="10">The sequence shown here is derived from an EMBL/GenBank/DDBJ whole genome shotgun (WGS) entry which is preliminary data.</text>
</comment>
<dbReference type="PANTHER" id="PTHR24365:SF541">
    <property type="entry name" value="PROTEIN TOLL-RELATED"/>
    <property type="match status" value="1"/>
</dbReference>
<dbReference type="PRINTS" id="PR01537">
    <property type="entry name" value="INTRLKN1R1F"/>
</dbReference>
<evidence type="ECO:0000259" key="9">
    <source>
        <dbReference type="PROSITE" id="PS50104"/>
    </source>
</evidence>
<feature type="transmembrane region" description="Helical" evidence="7">
    <location>
        <begin position="675"/>
        <end position="696"/>
    </location>
</feature>
<gene>
    <name evidence="10" type="ORF">MGAL_10B032613</name>
</gene>
<evidence type="ECO:0000313" key="10">
    <source>
        <dbReference type="EMBL" id="VDI45308.1"/>
    </source>
</evidence>
<dbReference type="AlphaFoldDB" id="A0A8B6FAM8"/>
<dbReference type="PROSITE" id="PS50104">
    <property type="entry name" value="TIR"/>
    <property type="match status" value="1"/>
</dbReference>
<feature type="chain" id="PRO_5032429935" description="TIR domain-containing protein" evidence="8">
    <location>
        <begin position="18"/>
        <end position="857"/>
    </location>
</feature>
<evidence type="ECO:0000256" key="1">
    <source>
        <dbReference type="ARBA" id="ARBA00004167"/>
    </source>
</evidence>
<dbReference type="OrthoDB" id="6122461at2759"/>
<dbReference type="EMBL" id="UYJE01006360">
    <property type="protein sequence ID" value="VDI45308.1"/>
    <property type="molecule type" value="Genomic_DNA"/>
</dbReference>
<protein>
    <recommendedName>
        <fullName evidence="9">TIR domain-containing protein</fullName>
    </recommendedName>
</protein>
<dbReference type="InterPro" id="IPR032675">
    <property type="entry name" value="LRR_dom_sf"/>
</dbReference>
<evidence type="ECO:0000256" key="7">
    <source>
        <dbReference type="SAM" id="Phobius"/>
    </source>
</evidence>
<evidence type="ECO:0000313" key="11">
    <source>
        <dbReference type="Proteomes" id="UP000596742"/>
    </source>
</evidence>
<evidence type="ECO:0000256" key="2">
    <source>
        <dbReference type="ARBA" id="ARBA00009634"/>
    </source>
</evidence>
<dbReference type="Gene3D" id="3.80.10.10">
    <property type="entry name" value="Ribonuclease Inhibitor"/>
    <property type="match status" value="3"/>
</dbReference>
<feature type="domain" description="TIR" evidence="9">
    <location>
        <begin position="716"/>
        <end position="853"/>
    </location>
</feature>
<dbReference type="Pfam" id="PF13855">
    <property type="entry name" value="LRR_8"/>
    <property type="match status" value="1"/>
</dbReference>
<evidence type="ECO:0000256" key="4">
    <source>
        <dbReference type="ARBA" id="ARBA00022729"/>
    </source>
</evidence>
<proteinExistence type="inferred from homology"/>